<protein>
    <submittedName>
        <fullName evidence="1">Uncharacterized protein</fullName>
    </submittedName>
</protein>
<comment type="caution">
    <text evidence="1">The sequence shown here is derived from an EMBL/GenBank/DDBJ whole genome shotgun (WGS) entry which is preliminary data.</text>
</comment>
<gene>
    <name evidence="1" type="ORF">S06H3_00049</name>
</gene>
<proteinExistence type="predicted"/>
<accession>X1J9T9</accession>
<organism evidence="1">
    <name type="scientific">marine sediment metagenome</name>
    <dbReference type="NCBI Taxonomy" id="412755"/>
    <lineage>
        <taxon>unclassified sequences</taxon>
        <taxon>metagenomes</taxon>
        <taxon>ecological metagenomes</taxon>
    </lineage>
</organism>
<sequence length="57" mass="6474">MHEWIFKLIGLVIGVVSPELRTGVARLLDKLEEQAKRTANPWDDILVAMLKQIMTGK</sequence>
<dbReference type="AlphaFoldDB" id="X1J9T9"/>
<name>X1J9T9_9ZZZZ</name>
<reference evidence="1" key="1">
    <citation type="journal article" date="2014" name="Front. Microbiol.">
        <title>High frequency of phylogenetically diverse reductive dehalogenase-homologous genes in deep subseafloor sedimentary metagenomes.</title>
        <authorList>
            <person name="Kawai M."/>
            <person name="Futagami T."/>
            <person name="Toyoda A."/>
            <person name="Takaki Y."/>
            <person name="Nishi S."/>
            <person name="Hori S."/>
            <person name="Arai W."/>
            <person name="Tsubouchi T."/>
            <person name="Morono Y."/>
            <person name="Uchiyama I."/>
            <person name="Ito T."/>
            <person name="Fujiyama A."/>
            <person name="Inagaki F."/>
            <person name="Takami H."/>
        </authorList>
    </citation>
    <scope>NUCLEOTIDE SEQUENCE</scope>
    <source>
        <strain evidence="1">Expedition CK06-06</strain>
    </source>
</reference>
<dbReference type="EMBL" id="BARV01000008">
    <property type="protein sequence ID" value="GAH91451.1"/>
    <property type="molecule type" value="Genomic_DNA"/>
</dbReference>
<evidence type="ECO:0000313" key="1">
    <source>
        <dbReference type="EMBL" id="GAH91451.1"/>
    </source>
</evidence>